<reference evidence="4" key="1">
    <citation type="journal article" date="2020" name="Stud. Mycol.">
        <title>101 Dothideomycetes genomes: a test case for predicting lifestyles and emergence of pathogens.</title>
        <authorList>
            <person name="Haridas S."/>
            <person name="Albert R."/>
            <person name="Binder M."/>
            <person name="Bloem J."/>
            <person name="Labutti K."/>
            <person name="Salamov A."/>
            <person name="Andreopoulos B."/>
            <person name="Baker S."/>
            <person name="Barry K."/>
            <person name="Bills G."/>
            <person name="Bluhm B."/>
            <person name="Cannon C."/>
            <person name="Castanera R."/>
            <person name="Culley D."/>
            <person name="Daum C."/>
            <person name="Ezra D."/>
            <person name="Gonzalez J."/>
            <person name="Henrissat B."/>
            <person name="Kuo A."/>
            <person name="Liang C."/>
            <person name="Lipzen A."/>
            <person name="Lutzoni F."/>
            <person name="Magnuson J."/>
            <person name="Mondo S."/>
            <person name="Nolan M."/>
            <person name="Ohm R."/>
            <person name="Pangilinan J."/>
            <person name="Park H.-J."/>
            <person name="Ramirez L."/>
            <person name="Alfaro M."/>
            <person name="Sun H."/>
            <person name="Tritt A."/>
            <person name="Yoshinaga Y."/>
            <person name="Zwiers L.-H."/>
            <person name="Turgeon B."/>
            <person name="Goodwin S."/>
            <person name="Spatafora J."/>
            <person name="Crous P."/>
            <person name="Grigoriev I."/>
        </authorList>
    </citation>
    <scope>NUCLEOTIDE SEQUENCE</scope>
    <source>
        <strain evidence="4">CBS 207.26</strain>
    </source>
</reference>
<dbReference type="EMBL" id="ML994673">
    <property type="protein sequence ID" value="KAF2178719.1"/>
    <property type="molecule type" value="Genomic_DNA"/>
</dbReference>
<dbReference type="Proteomes" id="UP000800200">
    <property type="component" value="Unassembled WGS sequence"/>
</dbReference>
<feature type="compositionally biased region" description="Polar residues" evidence="2">
    <location>
        <begin position="51"/>
        <end position="77"/>
    </location>
</feature>
<dbReference type="PANTHER" id="PTHR47784">
    <property type="entry name" value="STEROL UPTAKE CONTROL PROTEIN 2"/>
    <property type="match status" value="1"/>
</dbReference>
<dbReference type="PANTHER" id="PTHR47784:SF14">
    <property type="entry name" value="ZN(II)2CYS6 TRANSCRIPTION FACTOR (EUROFUNG)"/>
    <property type="match status" value="1"/>
</dbReference>
<gene>
    <name evidence="4" type="ORF">K469DRAFT_754334</name>
</gene>
<evidence type="ECO:0000313" key="4">
    <source>
        <dbReference type="EMBL" id="KAF2178719.1"/>
    </source>
</evidence>
<dbReference type="GO" id="GO:0008270">
    <property type="term" value="F:zinc ion binding"/>
    <property type="evidence" value="ECO:0007669"/>
    <property type="project" value="InterPro"/>
</dbReference>
<dbReference type="GO" id="GO:0001228">
    <property type="term" value="F:DNA-binding transcription activator activity, RNA polymerase II-specific"/>
    <property type="evidence" value="ECO:0007669"/>
    <property type="project" value="TreeGrafter"/>
</dbReference>
<evidence type="ECO:0000313" key="5">
    <source>
        <dbReference type="Proteomes" id="UP000800200"/>
    </source>
</evidence>
<feature type="domain" description="Zn(2)-C6 fungal-type" evidence="3">
    <location>
        <begin position="13"/>
        <end position="43"/>
    </location>
</feature>
<dbReference type="Pfam" id="PF00172">
    <property type="entry name" value="Zn_clus"/>
    <property type="match status" value="1"/>
</dbReference>
<dbReference type="Gene3D" id="4.10.240.10">
    <property type="entry name" value="Zn(2)-C6 fungal-type DNA-binding domain"/>
    <property type="match status" value="1"/>
</dbReference>
<name>A0A6A6DKG0_9PEZI</name>
<dbReference type="CDD" id="cd00067">
    <property type="entry name" value="GAL4"/>
    <property type="match status" value="1"/>
</dbReference>
<proteinExistence type="predicted"/>
<keyword evidence="1" id="KW-0539">Nucleus</keyword>
<evidence type="ECO:0000256" key="2">
    <source>
        <dbReference type="SAM" id="MobiDB-lite"/>
    </source>
</evidence>
<dbReference type="PROSITE" id="PS00463">
    <property type="entry name" value="ZN2_CY6_FUNGAL_1"/>
    <property type="match status" value="1"/>
</dbReference>
<dbReference type="SUPFAM" id="SSF57701">
    <property type="entry name" value="Zn2/Cys6 DNA-binding domain"/>
    <property type="match status" value="1"/>
</dbReference>
<accession>A0A6A6DKG0</accession>
<sequence length="368" mass="41503">MPLRKAHSKSRFGCLTCKKRHIKCGEEFPSCQNCIKRNLDCTFSQPLTSNTGTYSQECSTSDGSPVNREQQNGTQLPLSDLQGHDPINQSGIGVTRLQELQLMLHYMTATYESMARGPEDMEVWRTAIPTEAVKHEFLMDGLLALSALHFAFQNPDLRWTYTEVAVQYQNSDLQSVRVPSVSWDKPLSTHTESLVSIFELLHGVGIIIRTSEESIKNGKFGALFQHSNLDTMEVASDNGVTSAMLKLRERAGNIAKYVEPDRYQVYISGIESLEITFGCAAIHQNLGAVVAWPVMVSEKLLAFFKQSDPMAQLIFIHYGVLLLHVHNRWWGRNFGVRLIESLVESICAVDSEWAYWTEWARRTAALLD</sequence>
<organism evidence="4 5">
    <name type="scientific">Zopfia rhizophila CBS 207.26</name>
    <dbReference type="NCBI Taxonomy" id="1314779"/>
    <lineage>
        <taxon>Eukaryota</taxon>
        <taxon>Fungi</taxon>
        <taxon>Dikarya</taxon>
        <taxon>Ascomycota</taxon>
        <taxon>Pezizomycotina</taxon>
        <taxon>Dothideomycetes</taxon>
        <taxon>Dothideomycetes incertae sedis</taxon>
        <taxon>Zopfiaceae</taxon>
        <taxon>Zopfia</taxon>
    </lineage>
</organism>
<dbReference type="InterPro" id="IPR001138">
    <property type="entry name" value="Zn2Cys6_DnaBD"/>
</dbReference>
<evidence type="ECO:0000256" key="1">
    <source>
        <dbReference type="ARBA" id="ARBA00023242"/>
    </source>
</evidence>
<evidence type="ECO:0000259" key="3">
    <source>
        <dbReference type="PROSITE" id="PS50048"/>
    </source>
</evidence>
<feature type="region of interest" description="Disordered" evidence="2">
    <location>
        <begin position="51"/>
        <end position="84"/>
    </location>
</feature>
<protein>
    <recommendedName>
        <fullName evidence="3">Zn(2)-C6 fungal-type domain-containing protein</fullName>
    </recommendedName>
</protein>
<keyword evidence="5" id="KW-1185">Reference proteome</keyword>
<dbReference type="InterPro" id="IPR036864">
    <property type="entry name" value="Zn2-C6_fun-type_DNA-bd_sf"/>
</dbReference>
<dbReference type="PROSITE" id="PS50048">
    <property type="entry name" value="ZN2_CY6_FUNGAL_2"/>
    <property type="match status" value="1"/>
</dbReference>
<dbReference type="SMART" id="SM00066">
    <property type="entry name" value="GAL4"/>
    <property type="match status" value="1"/>
</dbReference>
<dbReference type="InterPro" id="IPR053157">
    <property type="entry name" value="Sterol_Uptake_Regulator"/>
</dbReference>
<dbReference type="OrthoDB" id="4937900at2759"/>
<dbReference type="AlphaFoldDB" id="A0A6A6DKG0"/>